<dbReference type="NCBIfam" id="TIGR00199">
    <property type="entry name" value="PncC_domain"/>
    <property type="match status" value="1"/>
</dbReference>
<dbReference type="InterPro" id="IPR008136">
    <property type="entry name" value="CinA_C"/>
</dbReference>
<evidence type="ECO:0000313" key="3">
    <source>
        <dbReference type="EMBL" id="CAB4621294.1"/>
    </source>
</evidence>
<evidence type="ECO:0000313" key="2">
    <source>
        <dbReference type="EMBL" id="CAB4550365.1"/>
    </source>
</evidence>
<feature type="domain" description="CinA C-terminal" evidence="1">
    <location>
        <begin position="9"/>
        <end position="152"/>
    </location>
</feature>
<dbReference type="SUPFAM" id="SSF142433">
    <property type="entry name" value="CinA-like"/>
    <property type="match status" value="1"/>
</dbReference>
<evidence type="ECO:0000259" key="1">
    <source>
        <dbReference type="Pfam" id="PF02464"/>
    </source>
</evidence>
<dbReference type="Pfam" id="PF02464">
    <property type="entry name" value="CinA"/>
    <property type="match status" value="1"/>
</dbReference>
<dbReference type="InterPro" id="IPR036653">
    <property type="entry name" value="CinA-like_C"/>
</dbReference>
<name>A0A6J6CGR4_9ZZZZ</name>
<organism evidence="2">
    <name type="scientific">freshwater metagenome</name>
    <dbReference type="NCBI Taxonomy" id="449393"/>
    <lineage>
        <taxon>unclassified sequences</taxon>
        <taxon>metagenomes</taxon>
        <taxon>ecological metagenomes</taxon>
    </lineage>
</organism>
<sequence length="162" mass="16735">MTPHRHVPSIIAALIERGETVSVAESVTAGGLGRALTFSPGASAVFRGGVIAYSNEVKIQHLEVNPELITRHSVVSEEVANAMADSIRKKFGTTWGIATTGVAGPGDFEGIAEGTVWIAIRGPINQSLQLALDSGRDAIQTGAISSAIGTFARILGASSKAK</sequence>
<protein>
    <submittedName>
        <fullName evidence="2">Unannotated protein</fullName>
    </submittedName>
</protein>
<proteinExistence type="predicted"/>
<dbReference type="EMBL" id="CAEZSP010000081">
    <property type="protein sequence ID" value="CAB4550365.1"/>
    <property type="molecule type" value="Genomic_DNA"/>
</dbReference>
<dbReference type="AlphaFoldDB" id="A0A6J6CGR4"/>
<dbReference type="EMBL" id="CAEZVG010000017">
    <property type="protein sequence ID" value="CAB4621294.1"/>
    <property type="molecule type" value="Genomic_DNA"/>
</dbReference>
<gene>
    <name evidence="2" type="ORF">UFOPK1440_01097</name>
    <name evidence="3" type="ORF">UFOPK1946_00487</name>
</gene>
<reference evidence="2" key="1">
    <citation type="submission" date="2020-05" db="EMBL/GenBank/DDBJ databases">
        <authorList>
            <person name="Chiriac C."/>
            <person name="Salcher M."/>
            <person name="Ghai R."/>
            <person name="Kavagutti S V."/>
        </authorList>
    </citation>
    <scope>NUCLEOTIDE SEQUENCE</scope>
</reference>
<dbReference type="Gene3D" id="3.90.950.20">
    <property type="entry name" value="CinA-like"/>
    <property type="match status" value="1"/>
</dbReference>
<accession>A0A6J6CGR4</accession>